<dbReference type="PANTHER" id="PTHR11188:SF172">
    <property type="entry name" value="ARRESTIN DOMAIN-CONTAINING PROTEIN 5"/>
    <property type="match status" value="1"/>
</dbReference>
<dbReference type="InterPro" id="IPR011022">
    <property type="entry name" value="Arrestin_C-like"/>
</dbReference>
<reference evidence="4" key="1">
    <citation type="submission" date="2025-08" db="UniProtKB">
        <authorList>
            <consortium name="Ensembl"/>
        </authorList>
    </citation>
    <scope>IDENTIFICATION</scope>
</reference>
<accession>A0A669P831</accession>
<evidence type="ECO:0000313" key="4">
    <source>
        <dbReference type="Ensembl" id="ENSPCLP00000003435.1"/>
    </source>
</evidence>
<dbReference type="Gene3D" id="2.60.40.640">
    <property type="match status" value="2"/>
</dbReference>
<dbReference type="Proteomes" id="UP000472261">
    <property type="component" value="Unplaced"/>
</dbReference>
<dbReference type="AlphaFoldDB" id="A0A669P831"/>
<organism evidence="4 5">
    <name type="scientific">Phasianus colchicus</name>
    <name type="common">Common pheasant</name>
    <dbReference type="NCBI Taxonomy" id="9054"/>
    <lineage>
        <taxon>Eukaryota</taxon>
        <taxon>Metazoa</taxon>
        <taxon>Chordata</taxon>
        <taxon>Craniata</taxon>
        <taxon>Vertebrata</taxon>
        <taxon>Euteleostomi</taxon>
        <taxon>Archelosauria</taxon>
        <taxon>Archosauria</taxon>
        <taxon>Dinosauria</taxon>
        <taxon>Saurischia</taxon>
        <taxon>Theropoda</taxon>
        <taxon>Coelurosauria</taxon>
        <taxon>Aves</taxon>
        <taxon>Neognathae</taxon>
        <taxon>Galloanserae</taxon>
        <taxon>Galliformes</taxon>
        <taxon>Phasianidae</taxon>
        <taxon>Phasianinae</taxon>
        <taxon>Phasianus</taxon>
    </lineage>
</organism>
<keyword evidence="5" id="KW-1185">Reference proteome</keyword>
<dbReference type="Pfam" id="PF00339">
    <property type="entry name" value="Arrestin_N"/>
    <property type="match status" value="1"/>
</dbReference>
<proteinExistence type="inferred from homology"/>
<dbReference type="InterPro" id="IPR011021">
    <property type="entry name" value="Arrestin-like_N"/>
</dbReference>
<evidence type="ECO:0000259" key="3">
    <source>
        <dbReference type="Pfam" id="PF02752"/>
    </source>
</evidence>
<dbReference type="GO" id="GO:0005768">
    <property type="term" value="C:endosome"/>
    <property type="evidence" value="ECO:0007669"/>
    <property type="project" value="TreeGrafter"/>
</dbReference>
<sequence length="314" mass="35102">MTAVKAINLVLPEIKAHSSLVDPVVKMELVGRGYLSWHQKGNPELDYEETIVCTNKAVYISKAKKFHGAGSCLESGIHTFDFHFSFPPEVPSTFTSKVGCISFFMQGICCSHSTVLAKEWRYLLLQGISGDENVYMCMEARIDVVYLCCFIQGSVILCIALKKKTYFPGETTVFKTDIANRTCNYIRKVVLLYAALYRGFSNSADQYSLENQNEVTRLECQPSTTPFETMRVTSALVLPKPLPVTNALRGNNIMAFKYELVGTSNLSCWRISCSKISFEISQMLGRAKEQADCLSQRHLWEIPSAASMAEWAAG</sequence>
<evidence type="ECO:0000259" key="2">
    <source>
        <dbReference type="Pfam" id="PF00339"/>
    </source>
</evidence>
<protein>
    <submittedName>
        <fullName evidence="4">Arrestin domain containing 5</fullName>
    </submittedName>
</protein>
<comment type="similarity">
    <text evidence="1">Belongs to the arrestin family.</text>
</comment>
<dbReference type="GO" id="GO:0005886">
    <property type="term" value="C:plasma membrane"/>
    <property type="evidence" value="ECO:0007669"/>
    <property type="project" value="TreeGrafter"/>
</dbReference>
<feature type="domain" description="Arrestin C-terminal-like" evidence="3">
    <location>
        <begin position="153"/>
        <end position="280"/>
    </location>
</feature>
<dbReference type="InterPro" id="IPR050357">
    <property type="entry name" value="Arrestin_domain-protein"/>
</dbReference>
<dbReference type="OMA" id="MTRFNTT"/>
<name>A0A669P831_PHACC</name>
<dbReference type="InterPro" id="IPR014752">
    <property type="entry name" value="Arrestin-like_C"/>
</dbReference>
<reference evidence="4" key="2">
    <citation type="submission" date="2025-09" db="UniProtKB">
        <authorList>
            <consortium name="Ensembl"/>
        </authorList>
    </citation>
    <scope>IDENTIFICATION</scope>
</reference>
<dbReference type="PANTHER" id="PTHR11188">
    <property type="entry name" value="ARRESTIN DOMAIN CONTAINING PROTEIN"/>
    <property type="match status" value="1"/>
</dbReference>
<evidence type="ECO:0000313" key="5">
    <source>
        <dbReference type="Proteomes" id="UP000472261"/>
    </source>
</evidence>
<evidence type="ECO:0000256" key="1">
    <source>
        <dbReference type="ARBA" id="ARBA00005298"/>
    </source>
</evidence>
<dbReference type="Ensembl" id="ENSPCLT00000004719.1">
    <property type="protein sequence ID" value="ENSPCLP00000003435.1"/>
    <property type="gene ID" value="ENSPCLG00000002952.1"/>
</dbReference>
<feature type="domain" description="Arrestin-like N-terminal" evidence="2">
    <location>
        <begin position="25"/>
        <end position="108"/>
    </location>
</feature>
<dbReference type="GO" id="GO:0015031">
    <property type="term" value="P:protein transport"/>
    <property type="evidence" value="ECO:0007669"/>
    <property type="project" value="TreeGrafter"/>
</dbReference>
<dbReference type="Pfam" id="PF02752">
    <property type="entry name" value="Arrestin_C"/>
    <property type="match status" value="1"/>
</dbReference>